<keyword evidence="2" id="KW-0808">Transferase</keyword>
<evidence type="ECO:0000256" key="1">
    <source>
        <dbReference type="ARBA" id="ARBA00004906"/>
    </source>
</evidence>
<feature type="region of interest" description="Disordered" evidence="3">
    <location>
        <begin position="202"/>
        <end position="234"/>
    </location>
</feature>
<proteinExistence type="predicted"/>
<dbReference type="PANTHER" id="PTHR35549">
    <property type="entry name" value="OS04G0584500 PROTEIN"/>
    <property type="match status" value="1"/>
</dbReference>
<evidence type="ECO:0000256" key="3">
    <source>
        <dbReference type="SAM" id="MobiDB-lite"/>
    </source>
</evidence>
<feature type="region of interest" description="Disordered" evidence="3">
    <location>
        <begin position="510"/>
        <end position="534"/>
    </location>
</feature>
<evidence type="ECO:0000256" key="2">
    <source>
        <dbReference type="ARBA" id="ARBA00022679"/>
    </source>
</evidence>
<feature type="compositionally biased region" description="Basic and acidic residues" evidence="3">
    <location>
        <begin position="84"/>
        <end position="129"/>
    </location>
</feature>
<protein>
    <submittedName>
        <fullName evidence="6">E3 ubiquitin-protein ligase LIN-1 isoform X1</fullName>
    </submittedName>
</protein>
<dbReference type="InterPro" id="IPR013083">
    <property type="entry name" value="Znf_RING/FYVE/PHD"/>
</dbReference>
<sequence length="795" mass="88438">MATSLEELLAKEGFRAGRSGTRARHAFKGEAASMPRYPSGDQGKKDSPSGPSISRIKTERTRSDVTRYTMRGESPVSNSSLSRRPRDDLARREKLDSRLKTELRCRGSKDVQEDKTLNSDTLEDVKGSEIAEVGVEEDGRFKDIYSDKAYYSERKERSSKGNGSSERYKERKGKDKKVTERRGINSNEKLLKYTGLSKNNRKSMDQVEAAYDSSVRGSKNANGFEDDQRTKNEKTAPAVPEIALDEVAVKAVTSILNGYIKRFLKDAEFRTTLRHNCFSSLAFIETEEGDSIESMAKANLEQAIATVEKVSEAAARANDLKTAALQLSVITGLNSNDLKDEYTSGTPNSRLSACAHIYLSVIYKLQKKDKASAKHLLQVFCDAPFLARTLLLSELWDYLFFPHLSHLKTWYKKEADALFRKPRKIKKLKFLAKIYNETLDSCTYQFAVYYKDWLTEGVEAPSVPSVDIPFTSQQGGSQDHSSGPASPSAPFSPQPTVSKKLYDAVFGRSSKPRVHEAEDNGKAENLNNGAHISGSSPIEIKHTVTISFKMVTYPGQDIENHSPENVPDNTSIPGKGLLTAPNKEWKLVQVSVSPGTDLNVDTCNSSARQEPEGDTTNMLNSSSHTKENELALKTLAKSVFELQRTEDSGDPTVSDLSHFSDLSHSKKCRQSTQTLLVKVSQNISRLFLPLQIVVWMLMMHSPSAGPHGSHEHFDEGSIFDSIPQDFICPLTGQLFDDPVTLETGQTFEREAIREWFDRGNKTCPVSGKTLACSTVPLTNSILKLVIDSWKSVKEY</sequence>
<dbReference type="SMART" id="SM00504">
    <property type="entry name" value="Ubox"/>
    <property type="match status" value="1"/>
</dbReference>
<dbReference type="SUPFAM" id="SSF57850">
    <property type="entry name" value="RING/U-box"/>
    <property type="match status" value="1"/>
</dbReference>
<dbReference type="InterPro" id="IPR003613">
    <property type="entry name" value="Ubox_domain"/>
</dbReference>
<name>A0AAJ6Y0T5_POPEU</name>
<evidence type="ECO:0000313" key="6">
    <source>
        <dbReference type="RefSeq" id="XP_011037929.1"/>
    </source>
</evidence>
<dbReference type="GO" id="GO:0004842">
    <property type="term" value="F:ubiquitin-protein transferase activity"/>
    <property type="evidence" value="ECO:0007669"/>
    <property type="project" value="InterPro"/>
</dbReference>
<dbReference type="CDD" id="cd16664">
    <property type="entry name" value="RING-Ubox_PUB"/>
    <property type="match status" value="1"/>
</dbReference>
<dbReference type="PROSITE" id="PS51698">
    <property type="entry name" value="U_BOX"/>
    <property type="match status" value="1"/>
</dbReference>
<dbReference type="Gene3D" id="3.30.40.10">
    <property type="entry name" value="Zinc/RING finger domain, C3HC4 (zinc finger)"/>
    <property type="match status" value="1"/>
</dbReference>
<dbReference type="GeneID" id="105134983"/>
<evidence type="ECO:0000259" key="4">
    <source>
        <dbReference type="PROSITE" id="PS51698"/>
    </source>
</evidence>
<dbReference type="Pfam" id="PF23568">
    <property type="entry name" value="ARM_LIN"/>
    <property type="match status" value="1"/>
</dbReference>
<feature type="region of interest" description="Disordered" evidence="3">
    <location>
        <begin position="1"/>
        <end position="184"/>
    </location>
</feature>
<feature type="region of interest" description="Disordered" evidence="3">
    <location>
        <begin position="598"/>
        <end position="624"/>
    </location>
</feature>
<feature type="compositionally biased region" description="Basic and acidic residues" evidence="3">
    <location>
        <begin position="166"/>
        <end position="183"/>
    </location>
</feature>
<comment type="pathway">
    <text evidence="1">Protein modification; protein ubiquitination.</text>
</comment>
<dbReference type="Proteomes" id="UP000694918">
    <property type="component" value="Unplaced"/>
</dbReference>
<feature type="compositionally biased region" description="Basic and acidic residues" evidence="3">
    <location>
        <begin position="513"/>
        <end position="522"/>
    </location>
</feature>
<feature type="compositionally biased region" description="Basic and acidic residues" evidence="3">
    <location>
        <begin position="137"/>
        <end position="159"/>
    </location>
</feature>
<keyword evidence="5" id="KW-1185">Reference proteome</keyword>
<feature type="compositionally biased region" description="Low complexity" evidence="3">
    <location>
        <begin position="472"/>
        <end position="495"/>
    </location>
</feature>
<dbReference type="RefSeq" id="XP_011037929.1">
    <property type="nucleotide sequence ID" value="XM_011039627.1"/>
</dbReference>
<dbReference type="AlphaFoldDB" id="A0AAJ6Y0T5"/>
<organism evidence="5 6">
    <name type="scientific">Populus euphratica</name>
    <name type="common">Euphrates poplar</name>
    <dbReference type="NCBI Taxonomy" id="75702"/>
    <lineage>
        <taxon>Eukaryota</taxon>
        <taxon>Viridiplantae</taxon>
        <taxon>Streptophyta</taxon>
        <taxon>Embryophyta</taxon>
        <taxon>Tracheophyta</taxon>
        <taxon>Spermatophyta</taxon>
        <taxon>Magnoliopsida</taxon>
        <taxon>eudicotyledons</taxon>
        <taxon>Gunneridae</taxon>
        <taxon>Pentapetalae</taxon>
        <taxon>rosids</taxon>
        <taxon>fabids</taxon>
        <taxon>Malpighiales</taxon>
        <taxon>Salicaceae</taxon>
        <taxon>Saliceae</taxon>
        <taxon>Populus</taxon>
    </lineage>
</organism>
<dbReference type="KEGG" id="peu:105134983"/>
<dbReference type="Pfam" id="PF04564">
    <property type="entry name" value="U-box"/>
    <property type="match status" value="1"/>
</dbReference>
<gene>
    <name evidence="6" type="primary">LOC105134983</name>
</gene>
<dbReference type="InterPro" id="IPR056512">
    <property type="entry name" value="LIN_N"/>
</dbReference>
<feature type="region of interest" description="Disordered" evidence="3">
    <location>
        <begin position="465"/>
        <end position="496"/>
    </location>
</feature>
<reference evidence="6" key="1">
    <citation type="submission" date="2025-08" db="UniProtKB">
        <authorList>
            <consortium name="RefSeq"/>
        </authorList>
    </citation>
    <scope>IDENTIFICATION</scope>
</reference>
<dbReference type="GO" id="GO:0016567">
    <property type="term" value="P:protein ubiquitination"/>
    <property type="evidence" value="ECO:0007669"/>
    <property type="project" value="InterPro"/>
</dbReference>
<dbReference type="InterPro" id="IPR045210">
    <property type="entry name" value="RING-Ubox_PUB"/>
</dbReference>
<feature type="compositionally biased region" description="Polar residues" evidence="3">
    <location>
        <begin position="525"/>
        <end position="534"/>
    </location>
</feature>
<feature type="domain" description="U-box" evidence="4">
    <location>
        <begin position="721"/>
        <end position="795"/>
    </location>
</feature>
<feature type="compositionally biased region" description="Polar residues" evidence="3">
    <location>
        <begin position="598"/>
        <end position="623"/>
    </location>
</feature>
<feature type="compositionally biased region" description="Basic and acidic residues" evidence="3">
    <location>
        <begin position="56"/>
        <end position="65"/>
    </location>
</feature>
<evidence type="ECO:0000313" key="5">
    <source>
        <dbReference type="Proteomes" id="UP000694918"/>
    </source>
</evidence>
<dbReference type="PANTHER" id="PTHR35549:SF1">
    <property type="entry name" value="OS04G0584500 PROTEIN"/>
    <property type="match status" value="1"/>
</dbReference>
<accession>A0AAJ6Y0T5</accession>